<comment type="caution">
    <text evidence="3">The sequence shown here is derived from an EMBL/GenBank/DDBJ whole genome shotgun (WGS) entry which is preliminary data.</text>
</comment>
<dbReference type="InterPro" id="IPR019734">
    <property type="entry name" value="TPR_rpt"/>
</dbReference>
<dbReference type="EMBL" id="PCVG01000066">
    <property type="protein sequence ID" value="PIQ68264.1"/>
    <property type="molecule type" value="Genomic_DNA"/>
</dbReference>
<protein>
    <submittedName>
        <fullName evidence="3">Uncharacterized protein</fullName>
    </submittedName>
</protein>
<sequence>MNDKKKKEKSIVSPFVNTNRLSKDDYYYDAMECLQGGKAGAKRALKMLETALKIDVDYVQTYIGLVSIYGALGEKKKVEETIKIAYEKTLKEFPKWPKKMEWGYLENRAYLRAIQYLADWYWDNRENEKAIELFRLLLKLNPNDNQGVRYEIAALYAGLNGKDVNRMTDEGNQKQDWSEQENLVSEQNKKHKFWKEPKY</sequence>
<name>A0A2H0KCZ4_9BACT</name>
<dbReference type="SUPFAM" id="SSF48452">
    <property type="entry name" value="TPR-like"/>
    <property type="match status" value="1"/>
</dbReference>
<gene>
    <name evidence="3" type="ORF">COV91_05035</name>
</gene>
<evidence type="ECO:0000256" key="1">
    <source>
        <dbReference type="PROSITE-ProRule" id="PRU00339"/>
    </source>
</evidence>
<dbReference type="AlphaFoldDB" id="A0A2H0KCZ4"/>
<evidence type="ECO:0000256" key="2">
    <source>
        <dbReference type="SAM" id="MobiDB-lite"/>
    </source>
</evidence>
<accession>A0A2H0KCZ4</accession>
<evidence type="ECO:0000313" key="3">
    <source>
        <dbReference type="EMBL" id="PIQ68264.1"/>
    </source>
</evidence>
<dbReference type="Gene3D" id="1.25.40.10">
    <property type="entry name" value="Tetratricopeptide repeat domain"/>
    <property type="match status" value="1"/>
</dbReference>
<feature type="repeat" description="TPR" evidence="1">
    <location>
        <begin position="111"/>
        <end position="144"/>
    </location>
</feature>
<dbReference type="InterPro" id="IPR011990">
    <property type="entry name" value="TPR-like_helical_dom_sf"/>
</dbReference>
<dbReference type="Proteomes" id="UP000229342">
    <property type="component" value="Unassembled WGS sequence"/>
</dbReference>
<reference evidence="3 4" key="1">
    <citation type="submission" date="2017-09" db="EMBL/GenBank/DDBJ databases">
        <title>Depth-based differentiation of microbial function through sediment-hosted aquifers and enrichment of novel symbionts in the deep terrestrial subsurface.</title>
        <authorList>
            <person name="Probst A.J."/>
            <person name="Ladd B."/>
            <person name="Jarett J.K."/>
            <person name="Geller-Mcgrath D.E."/>
            <person name="Sieber C.M."/>
            <person name="Emerson J.B."/>
            <person name="Anantharaman K."/>
            <person name="Thomas B.C."/>
            <person name="Malmstrom R."/>
            <person name="Stieglmeier M."/>
            <person name="Klingl A."/>
            <person name="Woyke T."/>
            <person name="Ryan C.M."/>
            <person name="Banfield J.F."/>
        </authorList>
    </citation>
    <scope>NUCLEOTIDE SEQUENCE [LARGE SCALE GENOMIC DNA]</scope>
    <source>
        <strain evidence="3">CG11_big_fil_rev_8_21_14_0_20_46_11</strain>
    </source>
</reference>
<feature type="region of interest" description="Disordered" evidence="2">
    <location>
        <begin position="167"/>
        <end position="199"/>
    </location>
</feature>
<dbReference type="PROSITE" id="PS50005">
    <property type="entry name" value="TPR"/>
    <property type="match status" value="1"/>
</dbReference>
<proteinExistence type="predicted"/>
<organism evidence="3 4">
    <name type="scientific">Candidatus Taylorbacteria bacterium CG11_big_fil_rev_8_21_14_0_20_46_11</name>
    <dbReference type="NCBI Taxonomy" id="1975025"/>
    <lineage>
        <taxon>Bacteria</taxon>
        <taxon>Candidatus Tayloriibacteriota</taxon>
    </lineage>
</organism>
<keyword evidence="1" id="KW-0802">TPR repeat</keyword>
<evidence type="ECO:0000313" key="4">
    <source>
        <dbReference type="Proteomes" id="UP000229342"/>
    </source>
</evidence>
<feature type="compositionally biased region" description="Basic and acidic residues" evidence="2">
    <location>
        <begin position="167"/>
        <end position="177"/>
    </location>
</feature>